<dbReference type="InterPro" id="IPR029066">
    <property type="entry name" value="PLP-binding_barrel"/>
</dbReference>
<protein>
    <submittedName>
        <fullName evidence="2">Uncharacterized protein</fullName>
    </submittedName>
</protein>
<dbReference type="EMBL" id="CAAALY010055599">
    <property type="protein sequence ID" value="VEL22285.1"/>
    <property type="molecule type" value="Genomic_DNA"/>
</dbReference>
<organism evidence="2 3">
    <name type="scientific">Protopolystoma xenopodis</name>
    <dbReference type="NCBI Taxonomy" id="117903"/>
    <lineage>
        <taxon>Eukaryota</taxon>
        <taxon>Metazoa</taxon>
        <taxon>Spiralia</taxon>
        <taxon>Lophotrochozoa</taxon>
        <taxon>Platyhelminthes</taxon>
        <taxon>Monogenea</taxon>
        <taxon>Polyopisthocotylea</taxon>
        <taxon>Polystomatidea</taxon>
        <taxon>Polystomatidae</taxon>
        <taxon>Protopolystoma</taxon>
    </lineage>
</organism>
<evidence type="ECO:0000313" key="3">
    <source>
        <dbReference type="Proteomes" id="UP000784294"/>
    </source>
</evidence>
<keyword evidence="3" id="KW-1185">Reference proteome</keyword>
<accession>A0A448WWX2</accession>
<evidence type="ECO:0000313" key="2">
    <source>
        <dbReference type="EMBL" id="VEL22285.1"/>
    </source>
</evidence>
<reference evidence="2" key="1">
    <citation type="submission" date="2018-11" db="EMBL/GenBank/DDBJ databases">
        <authorList>
            <consortium name="Pathogen Informatics"/>
        </authorList>
    </citation>
    <scope>NUCLEOTIDE SEQUENCE</scope>
</reference>
<dbReference type="AlphaFoldDB" id="A0A448WWX2"/>
<dbReference type="Gene3D" id="3.20.20.10">
    <property type="entry name" value="Alanine racemase"/>
    <property type="match status" value="1"/>
</dbReference>
<name>A0A448WWX2_9PLAT</name>
<evidence type="ECO:0000256" key="1">
    <source>
        <dbReference type="ARBA" id="ARBA00022898"/>
    </source>
</evidence>
<dbReference type="Proteomes" id="UP000784294">
    <property type="component" value="Unassembled WGS sequence"/>
</dbReference>
<gene>
    <name evidence="2" type="ORF">PXEA_LOCUS15725</name>
</gene>
<dbReference type="GO" id="GO:0030170">
    <property type="term" value="F:pyridoxal phosphate binding"/>
    <property type="evidence" value="ECO:0007669"/>
    <property type="project" value="InterPro"/>
</dbReference>
<dbReference type="SUPFAM" id="SSF51419">
    <property type="entry name" value="PLP-binding barrel"/>
    <property type="match status" value="1"/>
</dbReference>
<dbReference type="OrthoDB" id="1915887at2759"/>
<dbReference type="PANTHER" id="PTHR10146">
    <property type="entry name" value="PROLINE SYNTHETASE CO-TRANSCRIBED BACTERIAL HOMOLOG PROTEIN"/>
    <property type="match status" value="1"/>
</dbReference>
<sequence length="78" mass="8691">MCKEDFRSLRTSGLMTIGSLENSVNSSEANSDFEVTYLPLLFLKILYDCKQELAKLLSDDPGCIELSMGMSTDFEQAV</sequence>
<proteinExistence type="predicted"/>
<dbReference type="InterPro" id="IPR011078">
    <property type="entry name" value="PyrdxlP_homeostasis"/>
</dbReference>
<dbReference type="PANTHER" id="PTHR10146:SF14">
    <property type="entry name" value="PYRIDOXAL PHOSPHATE HOMEOSTASIS PROTEIN"/>
    <property type="match status" value="1"/>
</dbReference>
<comment type="caution">
    <text evidence="2">The sequence shown here is derived from an EMBL/GenBank/DDBJ whole genome shotgun (WGS) entry which is preliminary data.</text>
</comment>
<keyword evidence="1" id="KW-0663">Pyridoxal phosphate</keyword>